<organism evidence="1 2">
    <name type="scientific">Candidatus Sungbacteria bacterium RIFCSPLOWO2_12_FULL_41_11</name>
    <dbReference type="NCBI Taxonomy" id="1802286"/>
    <lineage>
        <taxon>Bacteria</taxon>
        <taxon>Candidatus Sungiibacteriota</taxon>
    </lineage>
</organism>
<evidence type="ECO:0000313" key="2">
    <source>
        <dbReference type="Proteomes" id="UP000177171"/>
    </source>
</evidence>
<evidence type="ECO:0000313" key="1">
    <source>
        <dbReference type="EMBL" id="OHA12986.1"/>
    </source>
</evidence>
<protein>
    <submittedName>
        <fullName evidence="1">Uncharacterized protein</fullName>
    </submittedName>
</protein>
<name>A0A1G2LN02_9BACT</name>
<dbReference type="AlphaFoldDB" id="A0A1G2LN02"/>
<accession>A0A1G2LN02</accession>
<reference evidence="1 2" key="1">
    <citation type="journal article" date="2016" name="Nat. Commun.">
        <title>Thousands of microbial genomes shed light on interconnected biogeochemical processes in an aquifer system.</title>
        <authorList>
            <person name="Anantharaman K."/>
            <person name="Brown C.T."/>
            <person name="Hug L.A."/>
            <person name="Sharon I."/>
            <person name="Castelle C.J."/>
            <person name="Probst A.J."/>
            <person name="Thomas B.C."/>
            <person name="Singh A."/>
            <person name="Wilkins M.J."/>
            <person name="Karaoz U."/>
            <person name="Brodie E.L."/>
            <person name="Williams K.H."/>
            <person name="Hubbard S.S."/>
            <person name="Banfield J.F."/>
        </authorList>
    </citation>
    <scope>NUCLEOTIDE SEQUENCE [LARGE SCALE GENOMIC DNA]</scope>
</reference>
<dbReference type="Proteomes" id="UP000177171">
    <property type="component" value="Unassembled WGS sequence"/>
</dbReference>
<sequence>MVFETAKFERPLGKAVILFKASNLMELTPEKIDKITEAIRKEDKRRKKGGKIETIEGIDIGDQVRCFTFYGNENLNGKNAHYLEGIVRVKEVDVYWIDIEKEIINGKEDYGRKGDRVPVDASPAIIKKI</sequence>
<comment type="caution">
    <text evidence="1">The sequence shown here is derived from an EMBL/GenBank/DDBJ whole genome shotgun (WGS) entry which is preliminary data.</text>
</comment>
<dbReference type="EMBL" id="MHQY01000036">
    <property type="protein sequence ID" value="OHA12986.1"/>
    <property type="molecule type" value="Genomic_DNA"/>
</dbReference>
<proteinExistence type="predicted"/>
<gene>
    <name evidence="1" type="ORF">A3G49_00630</name>
</gene>